<reference evidence="2 3" key="1">
    <citation type="submission" date="2024-01" db="EMBL/GenBank/DDBJ databases">
        <title>Genome analysis.</title>
        <authorList>
            <person name="Zhang K."/>
        </authorList>
    </citation>
    <scope>NUCLEOTIDE SEQUENCE [LARGE SCALE GENOMIC DNA]</scope>
    <source>
        <strain evidence="2 3">CGMCC 4.1753</strain>
    </source>
</reference>
<evidence type="ECO:0000256" key="1">
    <source>
        <dbReference type="SAM" id="Phobius"/>
    </source>
</evidence>
<accession>A0ABU6LNX5</accession>
<dbReference type="Proteomes" id="UP001353952">
    <property type="component" value="Unassembled WGS sequence"/>
</dbReference>
<sequence>MDAVGFMLADDCQKGGLPLLETLADRKRGGVVGDLGGEQFGFLSGQVHVLVGPALHLAAILIWARR</sequence>
<name>A0ABU6LNX5_9ACTN</name>
<evidence type="ECO:0000313" key="3">
    <source>
        <dbReference type="Proteomes" id="UP001353952"/>
    </source>
</evidence>
<feature type="transmembrane region" description="Helical" evidence="1">
    <location>
        <begin position="45"/>
        <end position="64"/>
    </location>
</feature>
<comment type="caution">
    <text evidence="2">The sequence shown here is derived from an EMBL/GenBank/DDBJ whole genome shotgun (WGS) entry which is preliminary data.</text>
</comment>
<keyword evidence="1" id="KW-1133">Transmembrane helix</keyword>
<keyword evidence="1" id="KW-0812">Transmembrane</keyword>
<keyword evidence="3" id="KW-1185">Reference proteome</keyword>
<keyword evidence="1" id="KW-0472">Membrane</keyword>
<evidence type="ECO:0000313" key="2">
    <source>
        <dbReference type="EMBL" id="MEC7051078.1"/>
    </source>
</evidence>
<organism evidence="2 3">
    <name type="scientific">Streptomyces violaceochromogenes</name>
    <dbReference type="NCBI Taxonomy" id="67377"/>
    <lineage>
        <taxon>Bacteria</taxon>
        <taxon>Bacillati</taxon>
        <taxon>Actinomycetota</taxon>
        <taxon>Actinomycetes</taxon>
        <taxon>Kitasatosporales</taxon>
        <taxon>Streptomycetaceae</taxon>
        <taxon>Streptomyces</taxon>
    </lineage>
</organism>
<protein>
    <submittedName>
        <fullName evidence="2">Uncharacterized protein</fullName>
    </submittedName>
</protein>
<gene>
    <name evidence="2" type="ORF">RFN57_01945</name>
</gene>
<dbReference type="RefSeq" id="WP_191847923.1">
    <property type="nucleotide sequence ID" value="NZ_BMUO01000008.1"/>
</dbReference>
<proteinExistence type="predicted"/>
<dbReference type="EMBL" id="JAYXNZ010000001">
    <property type="protein sequence ID" value="MEC7051078.1"/>
    <property type="molecule type" value="Genomic_DNA"/>
</dbReference>